<evidence type="ECO:0000256" key="5">
    <source>
        <dbReference type="ARBA" id="ARBA00023280"/>
    </source>
</evidence>
<dbReference type="EMBL" id="MH588545">
    <property type="protein sequence ID" value="AXQ68706.1"/>
    <property type="molecule type" value="Genomic_DNA"/>
</dbReference>
<keyword evidence="10" id="KW-1185">Reference proteome</keyword>
<dbReference type="PANTHER" id="PTHR46098">
    <property type="entry name" value="TRNA (CYTOSINE(38)-C(5))-METHYLTRANSFERASE"/>
    <property type="match status" value="1"/>
</dbReference>
<name>A0A385EAE1_9CAUD</name>
<sequence>MTTFPLLTLGTLCSGVEVPSLAFKGLGFEDEPRFVADNAAFPSRFLKVRHPTVPNLGDILQIDGYPYRGLIDALWASFPCQDFSEAGKKKGLDGSRGILTLAGLRIVDEIDPPVFIFENVKGLLTDDKNAFGQFLAQLCGEFGDALVPPGPPGSRWSNAGYVLGPKRSIAWRLLDAQHFGCAQSRPRLYVAACPRGGIDPRDILFEQRSEGEAAGEREERWTESVPGTDGGAEAPAYRIAFRGRLIKGFQGEQAEQGDTLSNCLRTTGGGSSKAYVLAKDRGADRYDIRVISPEECEVLMGMPPGYTDIPGATRDQRLFAIGNSLAVPVVRFIGERVARALHEARA</sequence>
<dbReference type="GO" id="GO:0099018">
    <property type="term" value="P:symbiont-mediated evasion of host restriction-modification system"/>
    <property type="evidence" value="ECO:0007669"/>
    <property type="project" value="UniProtKB-KW"/>
</dbReference>
<evidence type="ECO:0000256" key="8">
    <source>
        <dbReference type="SAM" id="MobiDB-lite"/>
    </source>
</evidence>
<dbReference type="Gene3D" id="3.40.50.150">
    <property type="entry name" value="Vaccinia Virus protein VP39"/>
    <property type="match status" value="1"/>
</dbReference>
<evidence type="ECO:0000256" key="3">
    <source>
        <dbReference type="ARBA" id="ARBA00022679"/>
    </source>
</evidence>
<dbReference type="PROSITE" id="PS51679">
    <property type="entry name" value="SAM_MT_C5"/>
    <property type="match status" value="1"/>
</dbReference>
<comment type="similarity">
    <text evidence="7">Belongs to the class I-like SAM-binding methyltransferase superfamily. C5-methyltransferase family.</text>
</comment>
<feature type="compositionally biased region" description="Basic and acidic residues" evidence="8">
    <location>
        <begin position="209"/>
        <end position="222"/>
    </location>
</feature>
<reference evidence="9 10" key="2">
    <citation type="submission" date="2018-09" db="EMBL/GenBank/DDBJ databases">
        <title>Giant CbK-like Caulobacter bacteriophages have genetically divergent genomes.</title>
        <authorList>
            <person name="Wilson K."/>
            <person name="Ely B."/>
        </authorList>
    </citation>
    <scope>NUCLEOTIDE SEQUENCE [LARGE SCALE GENOMIC DNA]</scope>
</reference>
<dbReference type="Gene3D" id="3.90.120.10">
    <property type="entry name" value="DNA Methylase, subunit A, domain 2"/>
    <property type="match status" value="1"/>
</dbReference>
<dbReference type="PROSITE" id="PS00094">
    <property type="entry name" value="C5_MTASE_1"/>
    <property type="match status" value="1"/>
</dbReference>
<evidence type="ECO:0000313" key="10">
    <source>
        <dbReference type="Proteomes" id="UP000259026"/>
    </source>
</evidence>
<dbReference type="GO" id="GO:0008168">
    <property type="term" value="F:methyltransferase activity"/>
    <property type="evidence" value="ECO:0007669"/>
    <property type="project" value="UniProtKB-KW"/>
</dbReference>
<protein>
    <submittedName>
        <fullName evidence="9">Cytosine-specific DNA methyltransferase</fullName>
    </submittedName>
</protein>
<dbReference type="InterPro" id="IPR050750">
    <property type="entry name" value="C5-MTase"/>
</dbReference>
<dbReference type="PANTHER" id="PTHR46098:SF1">
    <property type="entry name" value="TRNA (CYTOSINE(38)-C(5))-METHYLTRANSFERASE"/>
    <property type="match status" value="1"/>
</dbReference>
<keyword evidence="1 7" id="KW-0489">Methyltransferase</keyword>
<keyword evidence="3 7" id="KW-0808">Transferase</keyword>
<proteinExistence type="inferred from homology"/>
<dbReference type="InterPro" id="IPR018117">
    <property type="entry name" value="C5_DNA_meth_AS"/>
</dbReference>
<evidence type="ECO:0000256" key="2">
    <source>
        <dbReference type="ARBA" id="ARBA00022632"/>
    </source>
</evidence>
<dbReference type="Proteomes" id="UP000259026">
    <property type="component" value="Segment"/>
</dbReference>
<accession>A0A385EAE1</accession>
<gene>
    <name evidence="9" type="ORF">CcrPW_gp167c</name>
</gene>
<keyword evidence="5" id="KW-0899">Viral immunoevasion</keyword>
<organism evidence="9 10">
    <name type="scientific">Caulobacter phage CcrPW</name>
    <dbReference type="NCBI Taxonomy" id="2283271"/>
    <lineage>
        <taxon>Viruses</taxon>
        <taxon>Duplodnaviria</taxon>
        <taxon>Heunggongvirae</taxon>
        <taxon>Uroviricota</taxon>
        <taxon>Caudoviricetes</taxon>
        <taxon>Jeanschmidtviridae</taxon>
        <taxon>Colossusvirus</taxon>
        <taxon>Colossusvirus PW</taxon>
    </lineage>
</organism>
<evidence type="ECO:0000256" key="6">
    <source>
        <dbReference type="ARBA" id="ARBA00033479"/>
    </source>
</evidence>
<feature type="region of interest" description="Disordered" evidence="8">
    <location>
        <begin position="209"/>
        <end position="229"/>
    </location>
</feature>
<dbReference type="InterPro" id="IPR001525">
    <property type="entry name" value="C5_MeTfrase"/>
</dbReference>
<evidence type="ECO:0000256" key="7">
    <source>
        <dbReference type="PROSITE-ProRule" id="PRU01016"/>
    </source>
</evidence>
<keyword evidence="2" id="KW-0945">Host-virus interaction</keyword>
<keyword evidence="2" id="KW-1090">Inhibition of host innate immune response by virus</keyword>
<feature type="active site" evidence="7">
    <location>
        <position position="80"/>
    </location>
</feature>
<keyword evidence="4 7" id="KW-0949">S-adenosyl-L-methionine</keyword>
<reference evidence="10" key="1">
    <citation type="submission" date="2018-07" db="EMBL/GenBank/DDBJ databases">
        <title>Giant CbK-like Caulobacter bacteriophages have genetically divergent genomes.</title>
        <authorList>
            <person name="Wilson K.M."/>
            <person name="Ely B."/>
        </authorList>
    </citation>
    <scope>NUCLEOTIDE SEQUENCE [LARGE SCALE GENOMIC DNA]</scope>
</reference>
<keyword evidence="6" id="KW-1258">Restriction-modification system evasion by virus</keyword>
<dbReference type="Pfam" id="PF00145">
    <property type="entry name" value="DNA_methylase"/>
    <property type="match status" value="2"/>
</dbReference>
<dbReference type="GO" id="GO:0032259">
    <property type="term" value="P:methylation"/>
    <property type="evidence" value="ECO:0007669"/>
    <property type="project" value="UniProtKB-KW"/>
</dbReference>
<dbReference type="GO" id="GO:0052170">
    <property type="term" value="P:symbiont-mediated suppression of host innate immune response"/>
    <property type="evidence" value="ECO:0007669"/>
    <property type="project" value="UniProtKB-KW"/>
</dbReference>
<evidence type="ECO:0000256" key="4">
    <source>
        <dbReference type="ARBA" id="ARBA00022691"/>
    </source>
</evidence>
<dbReference type="InterPro" id="IPR029063">
    <property type="entry name" value="SAM-dependent_MTases_sf"/>
</dbReference>
<evidence type="ECO:0000313" key="9">
    <source>
        <dbReference type="EMBL" id="AXQ68706.1"/>
    </source>
</evidence>
<dbReference type="SUPFAM" id="SSF53335">
    <property type="entry name" value="S-adenosyl-L-methionine-dependent methyltransferases"/>
    <property type="match status" value="1"/>
</dbReference>
<evidence type="ECO:0000256" key="1">
    <source>
        <dbReference type="ARBA" id="ARBA00022603"/>
    </source>
</evidence>